<dbReference type="EMBL" id="RIBW01000014">
    <property type="protein sequence ID" value="RUL98262.1"/>
    <property type="molecule type" value="Genomic_DNA"/>
</dbReference>
<dbReference type="GO" id="GO:0015920">
    <property type="term" value="P:lipopolysaccharide transport"/>
    <property type="evidence" value="ECO:0007669"/>
    <property type="project" value="TreeGrafter"/>
</dbReference>
<dbReference type="GO" id="GO:0015774">
    <property type="term" value="P:polysaccharide transport"/>
    <property type="evidence" value="ECO:0007669"/>
    <property type="project" value="UniProtKB-KW"/>
</dbReference>
<feature type="transmembrane region" description="Helical" evidence="9">
    <location>
        <begin position="127"/>
        <end position="150"/>
    </location>
</feature>
<evidence type="ECO:0000256" key="4">
    <source>
        <dbReference type="ARBA" id="ARBA00022475"/>
    </source>
</evidence>
<evidence type="ECO:0000313" key="12">
    <source>
        <dbReference type="Proteomes" id="UP000273611"/>
    </source>
</evidence>
<organism evidence="11 12">
    <name type="scientific">Rhizobium anhuiense</name>
    <dbReference type="NCBI Taxonomy" id="1184720"/>
    <lineage>
        <taxon>Bacteria</taxon>
        <taxon>Pseudomonadati</taxon>
        <taxon>Pseudomonadota</taxon>
        <taxon>Alphaproteobacteria</taxon>
        <taxon>Hyphomicrobiales</taxon>
        <taxon>Rhizobiaceae</taxon>
        <taxon>Rhizobium/Agrobacterium group</taxon>
        <taxon>Rhizobium</taxon>
    </lineage>
</organism>
<feature type="transmembrane region" description="Helical" evidence="9">
    <location>
        <begin position="84"/>
        <end position="106"/>
    </location>
</feature>
<feature type="transmembrane region" description="Helical" evidence="9">
    <location>
        <begin position="241"/>
        <end position="263"/>
    </location>
</feature>
<dbReference type="GO" id="GO:0140359">
    <property type="term" value="F:ABC-type transporter activity"/>
    <property type="evidence" value="ECO:0007669"/>
    <property type="project" value="InterPro"/>
</dbReference>
<feature type="transmembrane region" description="Helical" evidence="9">
    <location>
        <begin position="156"/>
        <end position="177"/>
    </location>
</feature>
<dbReference type="PANTHER" id="PTHR30413:SF10">
    <property type="entry name" value="CAPSULE POLYSACCHARIDE EXPORT INNER-MEMBRANE PROTEIN CTRC"/>
    <property type="match status" value="1"/>
</dbReference>
<keyword evidence="4" id="KW-1003">Cell membrane</keyword>
<proteinExistence type="inferred from homology"/>
<evidence type="ECO:0000256" key="6">
    <source>
        <dbReference type="ARBA" id="ARBA00022989"/>
    </source>
</evidence>
<gene>
    <name evidence="11" type="ORF">EEQ99_25465</name>
</gene>
<evidence type="ECO:0000256" key="9">
    <source>
        <dbReference type="SAM" id="Phobius"/>
    </source>
</evidence>
<dbReference type="InterPro" id="IPR013525">
    <property type="entry name" value="ABC2_TM"/>
</dbReference>
<feature type="domain" description="ABC-2 type transporter transmembrane" evidence="10">
    <location>
        <begin position="32"/>
        <end position="232"/>
    </location>
</feature>
<comment type="similarity">
    <text evidence="2">Belongs to the ABC-2 integral membrane protein family.</text>
</comment>
<evidence type="ECO:0000256" key="2">
    <source>
        <dbReference type="ARBA" id="ARBA00007783"/>
    </source>
</evidence>
<keyword evidence="5 9" id="KW-0812">Transmembrane</keyword>
<evidence type="ECO:0000256" key="3">
    <source>
        <dbReference type="ARBA" id="ARBA00022448"/>
    </source>
</evidence>
<dbReference type="RefSeq" id="WP_127431268.1">
    <property type="nucleotide sequence ID" value="NZ_BMFI01000013.1"/>
</dbReference>
<dbReference type="GO" id="GO:0005886">
    <property type="term" value="C:plasma membrane"/>
    <property type="evidence" value="ECO:0007669"/>
    <property type="project" value="UniProtKB-SubCell"/>
</dbReference>
<reference evidence="11 12" key="1">
    <citation type="journal article" date="2015" name="Int. J. Syst. Evol. Microbiol.">
        <title>Rhizobium anhuiense sp. nov., isolated from effective nodules of Vicia faba and Pisum sativum.</title>
        <authorList>
            <person name="Zhang Y.J."/>
            <person name="Zheng W.T."/>
            <person name="Everall I."/>
            <person name="Young J.P."/>
            <person name="Zhang X.X."/>
            <person name="Tian C.F."/>
            <person name="Sui X.H."/>
            <person name="Wang E.T."/>
            <person name="Chen W.X."/>
        </authorList>
    </citation>
    <scope>NUCLEOTIDE SEQUENCE [LARGE SCALE GENOMIC DNA]</scope>
    <source>
        <strain evidence="11 12">CCBAU 23252</strain>
    </source>
</reference>
<keyword evidence="3" id="KW-0813">Transport</keyword>
<comment type="subcellular location">
    <subcellularLocation>
        <location evidence="1">Cell membrane</location>
        <topology evidence="1">Multi-pass membrane protein</topology>
    </subcellularLocation>
</comment>
<evidence type="ECO:0000256" key="8">
    <source>
        <dbReference type="ARBA" id="ARBA00023136"/>
    </source>
</evidence>
<comment type="caution">
    <text evidence="11">The sequence shown here is derived from an EMBL/GenBank/DDBJ whole genome shotgun (WGS) entry which is preliminary data.</text>
</comment>
<keyword evidence="6 9" id="KW-1133">Transmembrane helix</keyword>
<evidence type="ECO:0000313" key="11">
    <source>
        <dbReference type="EMBL" id="RUL98262.1"/>
    </source>
</evidence>
<sequence>MIEKSTMATRAKSNTMRALDDIRSGFDQRELWLYLGWREIKSQYSRSIIGPLWLTLSMGMMVLGLGVLYSQILKIDVANYLPRLAIGLIVWGLINGIIIGACRIFAVAGGAMRQIKMPVSMFIFQFIWSQLLVFVHNFLIYIIIAVVFLMNPGWNVLLFFPALFLVILSGFFISMILGPLCARFRDVPMIIGSVMQIIFFMTPIIWSADQMPSRAWVLTANPFYHFIEIIRDPLLGKTGTLLNWTASVGITIALGAIATVFFARYRARVVYWS</sequence>
<name>A0A432NFE2_9HYPH</name>
<keyword evidence="8 9" id="KW-0472">Membrane</keyword>
<protein>
    <submittedName>
        <fullName evidence="11">ABC transporter permease</fullName>
    </submittedName>
</protein>
<accession>A0A432NFE2</accession>
<dbReference type="Pfam" id="PF01061">
    <property type="entry name" value="ABC2_membrane"/>
    <property type="match status" value="1"/>
</dbReference>
<keyword evidence="7" id="KW-0625">Polysaccharide transport</keyword>
<feature type="transmembrane region" description="Helical" evidence="9">
    <location>
        <begin position="48"/>
        <end position="72"/>
    </location>
</feature>
<dbReference type="Proteomes" id="UP000273611">
    <property type="component" value="Unassembled WGS sequence"/>
</dbReference>
<dbReference type="AlphaFoldDB" id="A0A432NFE2"/>
<evidence type="ECO:0000256" key="5">
    <source>
        <dbReference type="ARBA" id="ARBA00022692"/>
    </source>
</evidence>
<feature type="transmembrane region" description="Helical" evidence="9">
    <location>
        <begin position="189"/>
        <end position="208"/>
    </location>
</feature>
<evidence type="ECO:0000256" key="1">
    <source>
        <dbReference type="ARBA" id="ARBA00004651"/>
    </source>
</evidence>
<keyword evidence="7" id="KW-0762">Sugar transport</keyword>
<dbReference type="PANTHER" id="PTHR30413">
    <property type="entry name" value="INNER MEMBRANE TRANSPORT PERMEASE"/>
    <property type="match status" value="1"/>
</dbReference>
<evidence type="ECO:0000259" key="10">
    <source>
        <dbReference type="Pfam" id="PF01061"/>
    </source>
</evidence>
<evidence type="ECO:0000256" key="7">
    <source>
        <dbReference type="ARBA" id="ARBA00023047"/>
    </source>
</evidence>